<dbReference type="OrthoDB" id="5230873at2759"/>
<sequence length="179" mass="19022">MKFNALIVALPFLANSCFAIPHSKRADLTDVTLYAYGTNISGLPVYFGNSDGLAYITSNTTAPTTLSSITWDIPSSSDQSWNVATLNSTTAGTFYIIEDGFNAAGFITSNTTVTNSTTTGFSLFGGQVVTTEGDVLEAQFWAKTTDTDGVWSLMWNEDGTTQDDSTPVVLKRIAPAATG</sequence>
<reference evidence="2 3" key="1">
    <citation type="submission" date="2020-03" db="EMBL/GenBank/DDBJ databases">
        <title>Draft Genome Sequence of Cudoniella acicularis.</title>
        <authorList>
            <person name="Buettner E."/>
            <person name="Kellner H."/>
        </authorList>
    </citation>
    <scope>NUCLEOTIDE SEQUENCE [LARGE SCALE GENOMIC DNA]</scope>
    <source>
        <strain evidence="2 3">DSM 108380</strain>
    </source>
</reference>
<evidence type="ECO:0000313" key="2">
    <source>
        <dbReference type="EMBL" id="KAF4627436.1"/>
    </source>
</evidence>
<protein>
    <submittedName>
        <fullName evidence="2">Uncharacterized protein</fullName>
    </submittedName>
</protein>
<comment type="caution">
    <text evidence="2">The sequence shown here is derived from an EMBL/GenBank/DDBJ whole genome shotgun (WGS) entry which is preliminary data.</text>
</comment>
<keyword evidence="3" id="KW-1185">Reference proteome</keyword>
<dbReference type="AlphaFoldDB" id="A0A8H4RDR2"/>
<evidence type="ECO:0000313" key="3">
    <source>
        <dbReference type="Proteomes" id="UP000566819"/>
    </source>
</evidence>
<feature type="signal peptide" evidence="1">
    <location>
        <begin position="1"/>
        <end position="19"/>
    </location>
</feature>
<dbReference type="Proteomes" id="UP000566819">
    <property type="component" value="Unassembled WGS sequence"/>
</dbReference>
<accession>A0A8H4RDR2</accession>
<organism evidence="2 3">
    <name type="scientific">Cudoniella acicularis</name>
    <dbReference type="NCBI Taxonomy" id="354080"/>
    <lineage>
        <taxon>Eukaryota</taxon>
        <taxon>Fungi</taxon>
        <taxon>Dikarya</taxon>
        <taxon>Ascomycota</taxon>
        <taxon>Pezizomycotina</taxon>
        <taxon>Leotiomycetes</taxon>
        <taxon>Helotiales</taxon>
        <taxon>Tricladiaceae</taxon>
        <taxon>Cudoniella</taxon>
    </lineage>
</organism>
<gene>
    <name evidence="2" type="ORF">G7Y89_g10716</name>
</gene>
<keyword evidence="1" id="KW-0732">Signal</keyword>
<feature type="chain" id="PRO_5034637758" evidence="1">
    <location>
        <begin position="20"/>
        <end position="179"/>
    </location>
</feature>
<dbReference type="EMBL" id="JAAMPI010000969">
    <property type="protein sequence ID" value="KAF4627436.1"/>
    <property type="molecule type" value="Genomic_DNA"/>
</dbReference>
<evidence type="ECO:0000256" key="1">
    <source>
        <dbReference type="SAM" id="SignalP"/>
    </source>
</evidence>
<name>A0A8H4RDR2_9HELO</name>
<proteinExistence type="predicted"/>